<dbReference type="Proteomes" id="UP000403266">
    <property type="component" value="Unassembled WGS sequence"/>
</dbReference>
<reference evidence="1 2" key="1">
    <citation type="journal article" date="2019" name="Syst. Appl. Microbiol.">
        <title>Microvirga tunisiensis sp. nov., a root nodule symbiotic bacterium isolated from Lupinus micranthus and L. luteus grown in Northern Tunisia.</title>
        <authorList>
            <person name="Msaddak A."/>
            <person name="Rejili M."/>
            <person name="Duran D."/>
            <person name="Mars M."/>
            <person name="Palacios J.M."/>
            <person name="Ruiz-Argueso T."/>
            <person name="Rey L."/>
            <person name="Imperial J."/>
        </authorList>
    </citation>
    <scope>NUCLEOTIDE SEQUENCE [LARGE SCALE GENOMIC DNA]</scope>
    <source>
        <strain evidence="1 2">Lmie10</strain>
    </source>
</reference>
<dbReference type="EMBL" id="VOSK01000812">
    <property type="protein sequence ID" value="MPR31589.1"/>
    <property type="molecule type" value="Genomic_DNA"/>
</dbReference>
<gene>
    <name evidence="1" type="ORF">FS320_43855</name>
</gene>
<sequence length="150" mass="16050">MRIMAGKSPVVASAAQRRDLIALSHSRDRGEADRARALLLTLAGWTSPRIAEAFGVREDTVRLWRSAFSQGGVAALRRSVAPEPAQVEAECALAVAEAVLSGSVADRPNWTLPRLADESEKRSGVRISRSRLSVVLRQRGLSAGAGRAIP</sequence>
<proteinExistence type="predicted"/>
<keyword evidence="2" id="KW-1185">Reference proteome</keyword>
<dbReference type="Pfam" id="PF13384">
    <property type="entry name" value="HTH_23"/>
    <property type="match status" value="1"/>
</dbReference>
<dbReference type="AlphaFoldDB" id="A0A5N7MZ13"/>
<dbReference type="SUPFAM" id="SSF46689">
    <property type="entry name" value="Homeodomain-like"/>
    <property type="match status" value="1"/>
</dbReference>
<protein>
    <submittedName>
        <fullName evidence="1">Helix-turn-helix domain-containing protein</fullName>
    </submittedName>
</protein>
<dbReference type="InterPro" id="IPR009057">
    <property type="entry name" value="Homeodomain-like_sf"/>
</dbReference>
<evidence type="ECO:0000313" key="1">
    <source>
        <dbReference type="EMBL" id="MPR31589.1"/>
    </source>
</evidence>
<dbReference type="OrthoDB" id="8019295at2"/>
<name>A0A5N7MZ13_9HYPH</name>
<comment type="caution">
    <text evidence="1">The sequence shown here is derived from an EMBL/GenBank/DDBJ whole genome shotgun (WGS) entry which is preliminary data.</text>
</comment>
<evidence type="ECO:0000313" key="2">
    <source>
        <dbReference type="Proteomes" id="UP000403266"/>
    </source>
</evidence>
<organism evidence="1 2">
    <name type="scientific">Microvirga tunisiensis</name>
    <dbReference type="NCBI Taxonomy" id="2108360"/>
    <lineage>
        <taxon>Bacteria</taxon>
        <taxon>Pseudomonadati</taxon>
        <taxon>Pseudomonadota</taxon>
        <taxon>Alphaproteobacteria</taxon>
        <taxon>Hyphomicrobiales</taxon>
        <taxon>Methylobacteriaceae</taxon>
        <taxon>Microvirga</taxon>
    </lineage>
</organism>
<accession>A0A5N7MZ13</accession>